<sequence>MIYKSHIFRLPLACSLRGDNPLIVEPYPVRIVDAKHPFTST</sequence>
<evidence type="ECO:0000313" key="1">
    <source>
        <dbReference type="EMBL" id="DAF59680.1"/>
    </source>
</evidence>
<reference evidence="1" key="1">
    <citation type="journal article" date="2021" name="Proc. Natl. Acad. Sci. U.S.A.">
        <title>A Catalog of Tens of Thousands of Viruses from Human Metagenomes Reveals Hidden Associations with Chronic Diseases.</title>
        <authorList>
            <person name="Tisza M.J."/>
            <person name="Buck C.B."/>
        </authorList>
    </citation>
    <scope>NUCLEOTIDE SEQUENCE</scope>
    <source>
        <strain evidence="1">Ct0Wl9</strain>
    </source>
</reference>
<accession>A0A8S5T976</accession>
<protein>
    <submittedName>
        <fullName evidence="1">Uncharacterized protein</fullName>
    </submittedName>
</protein>
<proteinExistence type="predicted"/>
<dbReference type="EMBL" id="BK032775">
    <property type="protein sequence ID" value="DAF59680.1"/>
    <property type="molecule type" value="Genomic_DNA"/>
</dbReference>
<name>A0A8S5T976_9CAUD</name>
<organism evidence="1">
    <name type="scientific">Siphoviridae sp. ct0Wl9</name>
    <dbReference type="NCBI Taxonomy" id="2827763"/>
    <lineage>
        <taxon>Viruses</taxon>
        <taxon>Duplodnaviria</taxon>
        <taxon>Heunggongvirae</taxon>
        <taxon>Uroviricota</taxon>
        <taxon>Caudoviricetes</taxon>
    </lineage>
</organism>